<sequence>MTFRHPLRNEWDQHRAAFAAMAPQGNADGAMARCMLALVPPFLDVLEVERDNRTDPAAMFQAVAAVSGLLIENVIETQNAQMPPRAALERMLTTIHRVVAPKVTRARRSPLILPGDV</sequence>
<proteinExistence type="predicted"/>
<accession>A0A0D7EE81</accession>
<name>A0A0D7EE81_RHOPL</name>
<dbReference type="Proteomes" id="UP000032515">
    <property type="component" value="Unassembled WGS sequence"/>
</dbReference>
<dbReference type="RefSeq" id="WP_044415451.1">
    <property type="nucleotide sequence ID" value="NZ_JXXE01000467.1"/>
</dbReference>
<gene>
    <name evidence="1" type="ORF">OO17_21585</name>
</gene>
<comment type="caution">
    <text evidence="1">The sequence shown here is derived from an EMBL/GenBank/DDBJ whole genome shotgun (WGS) entry which is preliminary data.</text>
</comment>
<protein>
    <submittedName>
        <fullName evidence="1">Uncharacterized protein</fullName>
    </submittedName>
</protein>
<dbReference type="OrthoDB" id="9976206at2"/>
<evidence type="ECO:0000313" key="1">
    <source>
        <dbReference type="EMBL" id="KIZ39053.1"/>
    </source>
</evidence>
<evidence type="ECO:0000313" key="2">
    <source>
        <dbReference type="Proteomes" id="UP000032515"/>
    </source>
</evidence>
<dbReference type="EMBL" id="JXXE01000467">
    <property type="protein sequence ID" value="KIZ39053.1"/>
    <property type="molecule type" value="Genomic_DNA"/>
</dbReference>
<organism evidence="1 2">
    <name type="scientific">Rhodopseudomonas palustris</name>
    <dbReference type="NCBI Taxonomy" id="1076"/>
    <lineage>
        <taxon>Bacteria</taxon>
        <taxon>Pseudomonadati</taxon>
        <taxon>Pseudomonadota</taxon>
        <taxon>Alphaproteobacteria</taxon>
        <taxon>Hyphomicrobiales</taxon>
        <taxon>Nitrobacteraceae</taxon>
        <taxon>Rhodopseudomonas</taxon>
    </lineage>
</organism>
<dbReference type="AlphaFoldDB" id="A0A0D7EE81"/>
<reference evidence="1 2" key="1">
    <citation type="submission" date="2014-11" db="EMBL/GenBank/DDBJ databases">
        <title>Genomics and ecophysiology of heterotrophic nitrogen fixing bacteria isolated from estuarine surface water.</title>
        <authorList>
            <person name="Bentzon-Tilia M."/>
            <person name="Severin I."/>
            <person name="Hansen L.H."/>
            <person name="Riemann L."/>
        </authorList>
    </citation>
    <scope>NUCLEOTIDE SEQUENCE [LARGE SCALE GENOMIC DNA]</scope>
    <source>
        <strain evidence="1 2">BAL398</strain>
    </source>
</reference>
<dbReference type="PATRIC" id="fig|1076.23.peg.5066"/>